<keyword evidence="2" id="KW-1185">Reference proteome</keyword>
<dbReference type="EMBL" id="ACQT01000014">
    <property type="protein sequence ID" value="EER61572.1"/>
    <property type="molecule type" value="Genomic_DNA"/>
</dbReference>
<protein>
    <submittedName>
        <fullName evidence="1">Uncharacterized protein</fullName>
    </submittedName>
</protein>
<dbReference type="AlphaFoldDB" id="C5T1X7"/>
<reference evidence="1 2" key="1">
    <citation type="submission" date="2009-05" db="EMBL/GenBank/DDBJ databases">
        <title>The draft genome of Acidovorax delafieldii 2AN.</title>
        <authorList>
            <consortium name="US DOE Joint Genome Institute (JGI-PGF)"/>
            <person name="Lucas S."/>
            <person name="Copeland A."/>
            <person name="Lapidus A."/>
            <person name="Glavina del Rio T."/>
            <person name="Tice H."/>
            <person name="Bruce D."/>
            <person name="Goodwin L."/>
            <person name="Pitluck S."/>
            <person name="Larimer F."/>
            <person name="Land M.L."/>
            <person name="Hauser L."/>
            <person name="Shelobolina E.S."/>
            <person name="Picardal F."/>
            <person name="Roden E."/>
            <person name="Emerson D."/>
        </authorList>
    </citation>
    <scope>NUCLEOTIDE SEQUENCE [LARGE SCALE GENOMIC DNA]</scope>
    <source>
        <strain evidence="1 2">2AN</strain>
    </source>
</reference>
<gene>
    <name evidence="1" type="ORF">AcdelDRAFT_0907</name>
</gene>
<dbReference type="RefSeq" id="WP_005793832.1">
    <property type="nucleotide sequence ID" value="NZ_ACQT01000014.1"/>
</dbReference>
<name>C5T1X7_ACIDE</name>
<comment type="caution">
    <text evidence="1">The sequence shown here is derived from an EMBL/GenBank/DDBJ whole genome shotgun (WGS) entry which is preliminary data.</text>
</comment>
<organism evidence="1 2">
    <name type="scientific">Acidovorax delafieldii 2AN</name>
    <dbReference type="NCBI Taxonomy" id="573060"/>
    <lineage>
        <taxon>Bacteria</taxon>
        <taxon>Pseudomonadati</taxon>
        <taxon>Pseudomonadota</taxon>
        <taxon>Betaproteobacteria</taxon>
        <taxon>Burkholderiales</taxon>
        <taxon>Comamonadaceae</taxon>
        <taxon>Acidovorax</taxon>
    </lineage>
</organism>
<dbReference type="PATRIC" id="fig|573060.9.peg.4335"/>
<evidence type="ECO:0000313" key="2">
    <source>
        <dbReference type="Proteomes" id="UP000003856"/>
    </source>
</evidence>
<dbReference type="Proteomes" id="UP000003856">
    <property type="component" value="Unassembled WGS sequence"/>
</dbReference>
<accession>C5T1X7</accession>
<proteinExistence type="predicted"/>
<sequence length="104" mass="11092">MTKDKRLFITICTYRTLIVLGVIACLLVPMVGCTVVPASTARSACELLQIASAEADMAPAWYVEAGDLLESCGRKGAKSEAATRACFAEARNGYRDSKECEAAP</sequence>
<evidence type="ECO:0000313" key="1">
    <source>
        <dbReference type="EMBL" id="EER61572.1"/>
    </source>
</evidence>